<dbReference type="AlphaFoldDB" id="M9R412"/>
<proteinExistence type="predicted"/>
<evidence type="ECO:0000256" key="1">
    <source>
        <dbReference type="ARBA" id="ARBA00022842"/>
    </source>
</evidence>
<dbReference type="EMBL" id="CP003740">
    <property type="protein sequence ID" value="AGI66483.1"/>
    <property type="molecule type" value="Genomic_DNA"/>
</dbReference>
<feature type="domain" description="MobA-like NTP transferase" evidence="2">
    <location>
        <begin position="7"/>
        <end position="166"/>
    </location>
</feature>
<dbReference type="STRING" id="391626.OAN307_c07580"/>
<keyword evidence="1" id="KW-0460">Magnesium</keyword>
<dbReference type="Gene3D" id="3.90.550.10">
    <property type="entry name" value="Spore Coat Polysaccharide Biosynthesis Protein SpsA, Chain A"/>
    <property type="match status" value="1"/>
</dbReference>
<dbReference type="RefSeq" id="WP_015498530.1">
    <property type="nucleotide sequence ID" value="NC_020911.1"/>
</dbReference>
<dbReference type="PANTHER" id="PTHR43777:SF1">
    <property type="entry name" value="MOLYBDENUM COFACTOR CYTIDYLYLTRANSFERASE"/>
    <property type="match status" value="1"/>
</dbReference>
<dbReference type="CDD" id="cd04182">
    <property type="entry name" value="GT_2_like_f"/>
    <property type="match status" value="1"/>
</dbReference>
<name>M9R412_9RHOB</name>
<dbReference type="SUPFAM" id="SSF53448">
    <property type="entry name" value="Nucleotide-diphospho-sugar transferases"/>
    <property type="match status" value="1"/>
</dbReference>
<evidence type="ECO:0000313" key="3">
    <source>
        <dbReference type="EMBL" id="AGI66483.1"/>
    </source>
</evidence>
<dbReference type="Pfam" id="PF12804">
    <property type="entry name" value="NTP_transf_3"/>
    <property type="match status" value="1"/>
</dbReference>
<protein>
    <recommendedName>
        <fullName evidence="2">MobA-like NTP transferase domain-containing protein</fullName>
    </recommendedName>
</protein>
<evidence type="ECO:0000313" key="4">
    <source>
        <dbReference type="Proteomes" id="UP000005307"/>
    </source>
</evidence>
<dbReference type="PANTHER" id="PTHR43777">
    <property type="entry name" value="MOLYBDENUM COFACTOR CYTIDYLYLTRANSFERASE"/>
    <property type="match status" value="1"/>
</dbReference>
<accession>M9R412</accession>
<gene>
    <name evidence="3" type="ORF">OAN307_c07580</name>
</gene>
<organism evidence="3 4">
    <name type="scientific">Octadecabacter antarcticus 307</name>
    <dbReference type="NCBI Taxonomy" id="391626"/>
    <lineage>
        <taxon>Bacteria</taxon>
        <taxon>Pseudomonadati</taxon>
        <taxon>Pseudomonadota</taxon>
        <taxon>Alphaproteobacteria</taxon>
        <taxon>Rhodobacterales</taxon>
        <taxon>Roseobacteraceae</taxon>
        <taxon>Octadecabacter</taxon>
    </lineage>
</organism>
<dbReference type="InterPro" id="IPR025877">
    <property type="entry name" value="MobA-like_NTP_Trfase"/>
</dbReference>
<dbReference type="KEGG" id="oat:OAN307_c07580"/>
<dbReference type="InterPro" id="IPR029044">
    <property type="entry name" value="Nucleotide-diphossugar_trans"/>
</dbReference>
<dbReference type="GO" id="GO:0016779">
    <property type="term" value="F:nucleotidyltransferase activity"/>
    <property type="evidence" value="ECO:0007669"/>
    <property type="project" value="UniProtKB-ARBA"/>
</dbReference>
<dbReference type="Proteomes" id="UP000005307">
    <property type="component" value="Chromosome"/>
</dbReference>
<reference evidence="3 4" key="1">
    <citation type="journal article" date="2013" name="PLoS ONE">
        <title>Poles Apart: Arctic and Antarctic Octadecabacter strains Share High Genome Plasticity and a New Type of Xanthorhodopsin.</title>
        <authorList>
            <person name="Vollmers J."/>
            <person name="Voget S."/>
            <person name="Dietrich S."/>
            <person name="Gollnow K."/>
            <person name="Smits M."/>
            <person name="Meyer K."/>
            <person name="Brinkhoff T."/>
            <person name="Simon M."/>
            <person name="Daniel R."/>
        </authorList>
    </citation>
    <scope>NUCLEOTIDE SEQUENCE [LARGE SCALE GENOMIC DNA]</scope>
    <source>
        <strain evidence="3 4">307</strain>
    </source>
</reference>
<sequence length="209" mass="22297">MIRDTAAIVLAAGLSRRMGEVNKLLLCVGDDILLRHVVNACAAVSDQPVTVVVGYQEDAVKNALSDSNVIFVQNNRFEEGQMTSVDAGLRGAPAASTYLMALGDQPKITADCLSELLDAHHAGAGGRITVPVVGGMRGNPIVIPAAQRARMLADPINLGCRKLTQNSPEHVHEFTTSNSSFVDDIDTPAELALARFQLQPQRTQTNETP</sequence>
<dbReference type="eggNOG" id="COG2068">
    <property type="taxonomic scope" value="Bacteria"/>
</dbReference>
<evidence type="ECO:0000259" key="2">
    <source>
        <dbReference type="Pfam" id="PF12804"/>
    </source>
</evidence>
<keyword evidence="4" id="KW-1185">Reference proteome</keyword>
<dbReference type="HOGENOM" id="CLU_061980_4_0_5"/>